<comment type="caution">
    <text evidence="1">The sequence shown here is derived from an EMBL/GenBank/DDBJ whole genome shotgun (WGS) entry which is preliminary data.</text>
</comment>
<sequence>MVPEGKMEKTCRVVVSRLARKRMAPVLSEDVRCWPNPKASRLGKTGGGQGDDATDSLTISFFFHTLRVVPMTCLKEVGWSRDAEGSLRGKKYFPVGFFCFFSHLLVALHLDEIEKMTA</sequence>
<accession>A0AAV8T5T9</accession>
<organism evidence="1 2">
    <name type="scientific">Erythroxylum novogranatense</name>
    <dbReference type="NCBI Taxonomy" id="1862640"/>
    <lineage>
        <taxon>Eukaryota</taxon>
        <taxon>Viridiplantae</taxon>
        <taxon>Streptophyta</taxon>
        <taxon>Embryophyta</taxon>
        <taxon>Tracheophyta</taxon>
        <taxon>Spermatophyta</taxon>
        <taxon>Magnoliopsida</taxon>
        <taxon>eudicotyledons</taxon>
        <taxon>Gunneridae</taxon>
        <taxon>Pentapetalae</taxon>
        <taxon>rosids</taxon>
        <taxon>fabids</taxon>
        <taxon>Malpighiales</taxon>
        <taxon>Erythroxylaceae</taxon>
        <taxon>Erythroxylum</taxon>
    </lineage>
</organism>
<dbReference type="AlphaFoldDB" id="A0AAV8T5T9"/>
<evidence type="ECO:0000313" key="2">
    <source>
        <dbReference type="Proteomes" id="UP001159364"/>
    </source>
</evidence>
<gene>
    <name evidence="1" type="ORF">K2173_007300</name>
</gene>
<dbReference type="Proteomes" id="UP001159364">
    <property type="component" value="Linkage Group LG06"/>
</dbReference>
<proteinExistence type="predicted"/>
<evidence type="ECO:0000313" key="1">
    <source>
        <dbReference type="EMBL" id="KAJ8762147.1"/>
    </source>
</evidence>
<keyword evidence="2" id="KW-1185">Reference proteome</keyword>
<protein>
    <submittedName>
        <fullName evidence="1">Uncharacterized protein</fullName>
    </submittedName>
</protein>
<reference evidence="1 2" key="1">
    <citation type="submission" date="2021-09" db="EMBL/GenBank/DDBJ databases">
        <title>Genomic insights and catalytic innovation underlie evolution of tropane alkaloids biosynthesis.</title>
        <authorList>
            <person name="Wang Y.-J."/>
            <person name="Tian T."/>
            <person name="Huang J.-P."/>
            <person name="Huang S.-X."/>
        </authorList>
    </citation>
    <scope>NUCLEOTIDE SEQUENCE [LARGE SCALE GENOMIC DNA]</scope>
    <source>
        <strain evidence="1">KIB-2018</strain>
        <tissue evidence="1">Leaf</tissue>
    </source>
</reference>
<name>A0AAV8T5T9_9ROSI</name>
<dbReference type="EMBL" id="JAIWQS010000006">
    <property type="protein sequence ID" value="KAJ8762147.1"/>
    <property type="molecule type" value="Genomic_DNA"/>
</dbReference>